<name>A0A162QY56_9CLOT</name>
<keyword evidence="2" id="KW-1185">Reference proteome</keyword>
<gene>
    <name evidence="1" type="ORF">CLMAG_56230</name>
</gene>
<dbReference type="AlphaFoldDB" id="A0A162QY56"/>
<dbReference type="STRING" id="1121326.CLMAG_56230"/>
<accession>A0A162QY56</accession>
<comment type="caution">
    <text evidence="1">The sequence shown here is derived from an EMBL/GenBank/DDBJ whole genome shotgun (WGS) entry which is preliminary data.</text>
</comment>
<organism evidence="1 2">
    <name type="scientific">Clostridium magnum DSM 2767</name>
    <dbReference type="NCBI Taxonomy" id="1121326"/>
    <lineage>
        <taxon>Bacteria</taxon>
        <taxon>Bacillati</taxon>
        <taxon>Bacillota</taxon>
        <taxon>Clostridia</taxon>
        <taxon>Eubacteriales</taxon>
        <taxon>Clostridiaceae</taxon>
        <taxon>Clostridium</taxon>
    </lineage>
</organism>
<dbReference type="Proteomes" id="UP000076603">
    <property type="component" value="Unassembled WGS sequence"/>
</dbReference>
<sequence length="31" mass="3309">MVARNKVTFIFQVLVLVAVIGGSALASYLNN</sequence>
<dbReference type="EMBL" id="LWAE01000011">
    <property type="protein sequence ID" value="KZL89137.1"/>
    <property type="molecule type" value="Genomic_DNA"/>
</dbReference>
<reference evidence="1 2" key="1">
    <citation type="submission" date="2016-04" db="EMBL/GenBank/DDBJ databases">
        <title>Genome sequence of Clostridium magnum DSM 2767.</title>
        <authorList>
            <person name="Poehlein A."/>
            <person name="Uhlig R."/>
            <person name="Fischer R."/>
            <person name="Bahl H."/>
            <person name="Daniel R."/>
        </authorList>
    </citation>
    <scope>NUCLEOTIDE SEQUENCE [LARGE SCALE GENOMIC DNA]</scope>
    <source>
        <strain evidence="1 2">DSM 2767</strain>
    </source>
</reference>
<evidence type="ECO:0000313" key="2">
    <source>
        <dbReference type="Proteomes" id="UP000076603"/>
    </source>
</evidence>
<evidence type="ECO:0000313" key="1">
    <source>
        <dbReference type="EMBL" id="KZL89137.1"/>
    </source>
</evidence>
<proteinExistence type="predicted"/>
<protein>
    <submittedName>
        <fullName evidence="1">Uncharacterized protein</fullName>
    </submittedName>
</protein>
<dbReference type="PATRIC" id="fig|1121326.3.peg.5684"/>